<reference evidence="2 3" key="1">
    <citation type="journal article" date="2019" name="Int. J. Syst. Evol. Microbiol.">
        <title>The Global Catalogue of Microorganisms (GCM) 10K type strain sequencing project: providing services to taxonomists for standard genome sequencing and annotation.</title>
        <authorList>
            <consortium name="The Broad Institute Genomics Platform"/>
            <consortium name="The Broad Institute Genome Sequencing Center for Infectious Disease"/>
            <person name="Wu L."/>
            <person name="Ma J."/>
        </authorList>
    </citation>
    <scope>NUCLEOTIDE SEQUENCE [LARGE SCALE GENOMIC DNA]</scope>
    <source>
        <strain evidence="2 3">JCM 6835</strain>
    </source>
</reference>
<evidence type="ECO:0000259" key="1">
    <source>
        <dbReference type="Pfam" id="PF05117"/>
    </source>
</evidence>
<keyword evidence="3" id="KW-1185">Reference proteome</keyword>
<evidence type="ECO:0000313" key="3">
    <source>
        <dbReference type="Proteomes" id="UP001501666"/>
    </source>
</evidence>
<protein>
    <recommendedName>
        <fullName evidence="1">DUF695 domain-containing protein</fullName>
    </recommendedName>
</protein>
<organism evidence="2 3">
    <name type="scientific">Nonomuraea recticatena</name>
    <dbReference type="NCBI Taxonomy" id="46178"/>
    <lineage>
        <taxon>Bacteria</taxon>
        <taxon>Bacillati</taxon>
        <taxon>Actinomycetota</taxon>
        <taxon>Actinomycetes</taxon>
        <taxon>Streptosporangiales</taxon>
        <taxon>Streptosporangiaceae</taxon>
        <taxon>Nonomuraea</taxon>
    </lineage>
</organism>
<accession>A0ABN3RWK0</accession>
<feature type="domain" description="DUF695" evidence="1">
    <location>
        <begin position="300"/>
        <end position="405"/>
    </location>
</feature>
<dbReference type="RefSeq" id="WP_346147806.1">
    <property type="nucleotide sequence ID" value="NZ_BAAATE010000008.1"/>
</dbReference>
<dbReference type="Pfam" id="PF05117">
    <property type="entry name" value="DUF695"/>
    <property type="match status" value="1"/>
</dbReference>
<gene>
    <name evidence="2" type="ORF">GCM10010412_036470</name>
</gene>
<dbReference type="InterPro" id="IPR016097">
    <property type="entry name" value="DUF695"/>
</dbReference>
<proteinExistence type="predicted"/>
<name>A0ABN3RWK0_9ACTN</name>
<dbReference type="EMBL" id="BAAATE010000008">
    <property type="protein sequence ID" value="GAA2662579.1"/>
    <property type="molecule type" value="Genomic_DNA"/>
</dbReference>
<evidence type="ECO:0000313" key="2">
    <source>
        <dbReference type="EMBL" id="GAA2662579.1"/>
    </source>
</evidence>
<comment type="caution">
    <text evidence="2">The sequence shown here is derived from an EMBL/GenBank/DDBJ whole genome shotgun (WGS) entry which is preliminary data.</text>
</comment>
<sequence length="406" mass="44614">MTFRDYRLAGARSALRAAGVGRLTTPPRPWDAERLAVRDENGEPRARAVRECWVMRLFGRKDEEEEEVAEDTGDGLAEFWEWWQQARPGIDAMVEAGEAERLSELIAPAVSAVHPGLVWEVAPGGKAQQALVVTAAGDPELRSLAHRWARAAPESDALWEYHPSRQANPEAMELTLDVGGYEFALDKLLLGLRVPRGVPRMDIAAFHPVFVMLDEETRMEATLLSLDWLLGEDDVARWVGEITPATFQPIDSVEAVHLPSVIADLASEYAEEQWALLEGQTAGGAPLVATARYPLRPVDYPLYDQHIQITLPYAHADENGLPVDGSLASLREFEERLAARLGRLHADGVLAAHLSAEGTRVIHVYADPTGEAAIHAKELIVSWEEGQPLVDVVSDPGWTSVAPFLS</sequence>
<dbReference type="Proteomes" id="UP001501666">
    <property type="component" value="Unassembled WGS sequence"/>
</dbReference>